<proteinExistence type="predicted"/>
<evidence type="ECO:0000313" key="4">
    <source>
        <dbReference type="Proteomes" id="UP001214250"/>
    </source>
</evidence>
<dbReference type="PANTHER" id="PTHR30093">
    <property type="entry name" value="GENERAL SECRETION PATHWAY PROTEIN G"/>
    <property type="match status" value="1"/>
</dbReference>
<dbReference type="InterPro" id="IPR011453">
    <property type="entry name" value="DUF1559"/>
</dbReference>
<keyword evidence="4" id="KW-1185">Reference proteome</keyword>
<keyword evidence="1" id="KW-0812">Transmembrane</keyword>
<protein>
    <submittedName>
        <fullName evidence="3">Type II secretion system protein</fullName>
    </submittedName>
</protein>
<gene>
    <name evidence="3" type="ORF">PQO03_12285</name>
</gene>
<dbReference type="RefSeq" id="WP_274153486.1">
    <property type="nucleotide sequence ID" value="NZ_CP117812.1"/>
</dbReference>
<feature type="transmembrane region" description="Helical" evidence="1">
    <location>
        <begin position="6"/>
        <end position="29"/>
    </location>
</feature>
<dbReference type="Pfam" id="PF07596">
    <property type="entry name" value="SBP_bac_10"/>
    <property type="match status" value="1"/>
</dbReference>
<dbReference type="InterPro" id="IPR012902">
    <property type="entry name" value="N_methyl_site"/>
</dbReference>
<dbReference type="InterPro" id="IPR045584">
    <property type="entry name" value="Pilin-like"/>
</dbReference>
<organism evidence="3 4">
    <name type="scientific">Lentisphaera profundi</name>
    <dbReference type="NCBI Taxonomy" id="1658616"/>
    <lineage>
        <taxon>Bacteria</taxon>
        <taxon>Pseudomonadati</taxon>
        <taxon>Lentisphaerota</taxon>
        <taxon>Lentisphaeria</taxon>
        <taxon>Lentisphaerales</taxon>
        <taxon>Lentisphaeraceae</taxon>
        <taxon>Lentisphaera</taxon>
    </lineage>
</organism>
<name>A0ABY7VWK0_9BACT</name>
<dbReference type="SUPFAM" id="SSF54523">
    <property type="entry name" value="Pili subunits"/>
    <property type="match status" value="1"/>
</dbReference>
<evidence type="ECO:0000256" key="1">
    <source>
        <dbReference type="SAM" id="Phobius"/>
    </source>
</evidence>
<dbReference type="NCBIfam" id="TIGR02532">
    <property type="entry name" value="IV_pilin_GFxxxE"/>
    <property type="match status" value="1"/>
</dbReference>
<reference evidence="3 4" key="1">
    <citation type="submission" date="2023-02" db="EMBL/GenBank/DDBJ databases">
        <title>Genome sequence of Lentisphaera profundi SAORIC-696.</title>
        <authorList>
            <person name="Kim e."/>
            <person name="Cho J.-C."/>
            <person name="Choi A."/>
            <person name="Kang I."/>
        </authorList>
    </citation>
    <scope>NUCLEOTIDE SEQUENCE [LARGE SCALE GENOMIC DNA]</scope>
    <source>
        <strain evidence="3 4">SAORIC-696</strain>
    </source>
</reference>
<dbReference type="EMBL" id="CP117812">
    <property type="protein sequence ID" value="WDE98615.1"/>
    <property type="molecule type" value="Genomic_DNA"/>
</dbReference>
<sequence>MKKPHFTLIELLVVIAIIGILASLLLPVLGKARTKAKEAGCTNNLKMLGIATMNYADNAHNLLPPNHPTGSAGNGSIWTGTHQWYGLGHLYEESYITSGEIYYCPTEDSSDIDIDATRGFNNLNGWVDMSYYYRRSYGANGSSNGDPPQSTDSGTLSIAADHFTPPWSGPYNHKGLRYNVLYLDGSVSFKTNTVVQSTTLNHYRWPDQETYGWLLFDR</sequence>
<accession>A0ABY7VWK0</accession>
<evidence type="ECO:0000259" key="2">
    <source>
        <dbReference type="Pfam" id="PF07596"/>
    </source>
</evidence>
<dbReference type="PANTHER" id="PTHR30093:SF2">
    <property type="entry name" value="TYPE II SECRETION SYSTEM PROTEIN H"/>
    <property type="match status" value="1"/>
</dbReference>
<dbReference type="Proteomes" id="UP001214250">
    <property type="component" value="Chromosome 2"/>
</dbReference>
<keyword evidence="1" id="KW-1133">Transmembrane helix</keyword>
<keyword evidence="1" id="KW-0472">Membrane</keyword>
<dbReference type="Gene3D" id="3.30.700.10">
    <property type="entry name" value="Glycoprotein, Type 4 Pilin"/>
    <property type="match status" value="1"/>
</dbReference>
<feature type="domain" description="DUF1559" evidence="2">
    <location>
        <begin position="31"/>
        <end position="73"/>
    </location>
</feature>
<evidence type="ECO:0000313" key="3">
    <source>
        <dbReference type="EMBL" id="WDE98615.1"/>
    </source>
</evidence>